<reference evidence="3" key="1">
    <citation type="submission" date="2020-10" db="EMBL/GenBank/DDBJ databases">
        <authorList>
            <person name="Roach M.J.R."/>
        </authorList>
    </citation>
    <scope>NUCLEOTIDE SEQUENCE</scope>
    <source>
        <strain evidence="3">CBS 1945</strain>
    </source>
</reference>
<dbReference type="EMBL" id="CP064812">
    <property type="protein sequence ID" value="QPG74462.1"/>
    <property type="molecule type" value="Genomic_DNA"/>
</dbReference>
<feature type="domain" description="Utp8 beta-propeller" evidence="1">
    <location>
        <begin position="3"/>
        <end position="426"/>
    </location>
</feature>
<keyword evidence="4" id="KW-1185">Reference proteome</keyword>
<dbReference type="OrthoDB" id="4055624at2759"/>
<dbReference type="Pfam" id="PF22542">
    <property type="entry name" value="Utp8_C"/>
    <property type="match status" value="1"/>
</dbReference>
<dbReference type="InterPro" id="IPR036322">
    <property type="entry name" value="WD40_repeat_dom_sf"/>
</dbReference>
<feature type="domain" description="Utp8 C-terminal" evidence="2">
    <location>
        <begin position="444"/>
        <end position="780"/>
    </location>
</feature>
<dbReference type="InterPro" id="IPR018843">
    <property type="entry name" value="Utp8_b-prop"/>
</dbReference>
<dbReference type="GeneID" id="62195193"/>
<dbReference type="AlphaFoldDB" id="A0A875S325"/>
<evidence type="ECO:0000259" key="1">
    <source>
        <dbReference type="Pfam" id="PF10395"/>
    </source>
</evidence>
<dbReference type="SUPFAM" id="SSF50978">
    <property type="entry name" value="WD40 repeat-like"/>
    <property type="match status" value="1"/>
</dbReference>
<dbReference type="Pfam" id="PF10395">
    <property type="entry name" value="Utp8_b_propeller"/>
    <property type="match status" value="1"/>
</dbReference>
<protein>
    <submittedName>
        <fullName evidence="3">Uncharacterized protein</fullName>
    </submittedName>
</protein>
<evidence type="ECO:0000313" key="3">
    <source>
        <dbReference type="EMBL" id="QPG74462.1"/>
    </source>
</evidence>
<dbReference type="InterPro" id="IPR053881">
    <property type="entry name" value="Utp8_C"/>
</dbReference>
<name>A0A875S325_EENNA</name>
<evidence type="ECO:0000259" key="2">
    <source>
        <dbReference type="Pfam" id="PF22542"/>
    </source>
</evidence>
<accession>A0A875S325</accession>
<organism evidence="3 4">
    <name type="scientific">Eeniella nana</name>
    <name type="common">Yeast</name>
    <name type="synonym">Brettanomyces nanus</name>
    <dbReference type="NCBI Taxonomy" id="13502"/>
    <lineage>
        <taxon>Eukaryota</taxon>
        <taxon>Fungi</taxon>
        <taxon>Dikarya</taxon>
        <taxon>Ascomycota</taxon>
        <taxon>Saccharomycotina</taxon>
        <taxon>Pichiomycetes</taxon>
        <taxon>Pichiales</taxon>
        <taxon>Pichiaceae</taxon>
        <taxon>Brettanomyces</taxon>
    </lineage>
</organism>
<dbReference type="RefSeq" id="XP_038778027.1">
    <property type="nucleotide sequence ID" value="XM_038922099.1"/>
</dbReference>
<evidence type="ECO:0000313" key="4">
    <source>
        <dbReference type="Proteomes" id="UP000662931"/>
    </source>
</evidence>
<dbReference type="Proteomes" id="UP000662931">
    <property type="component" value="Chromosome 1"/>
</dbReference>
<proteinExistence type="predicted"/>
<sequence>MPASILDPFVVTSLPRLPPNADLAKLCTIPKIASSGANTFDVGVSGSFIGSFVIRPSPRMIWSYALSPQCIIHALDAHTFEENDDQPERKIFAVTLTERKKHIMKFIDYGKSTEESQYSNQDDVTSISTFTETSAKLEPLKEVKTSEIRLDDQIIDLLISSNGSRVFTIDFRGLICVWAFEMDENKSSGKPLFSLKTSKFASKSSHIVFHKFIDPSQLNIKSSTTIESVVLLVELMKTGLCCHICAISHENVLEISTSLIEKDLSNMNNLHFAYDPSGKLLLLESKPDLKIHLYSLPYTAKIKTVNIGKEVFAKEPEDSTVSLLPVSTNRVLISKNSTLALIDLQYEAVISSLDLYTRSKEVNGNAKPPRSITLLQCPLVKGNSLKTRESFVLLLLKNSKDDHAVMDHVTLDVGLGKLRDVLGKGLHNEIEQSFVGLPLLVTKPEFKSSVKESATLFDRFKEASSKMSQTYDKLKKLHKGKKFDELESNIVSFLKMDKADDIEISENLKVFEVDKDRIVDPWFIKKATLLLFDQNFNGTIQFFESFVPERALTYLLTHPLFPKEVTPGLLNALETSPRLMRQAIVTCPNIPCSDLIEQLSLVESEDIFKDIVARLIDEFSSERITEETIRLLKKQSSRSEGNVNLDKIIQKILKLNYGYEILNSFIDSNGLVLSLHYSKNESQLIKLMNRAQSKINTLKQDTELLSLVNQALILAALYNGKSKGRNKAAKKSGSQSETIVLESETGKLDSMLRICSKPSPAFRETATARIVPSYSVEKLAL</sequence>
<gene>
    <name evidence="3" type="ORF">FOA43_001792</name>
</gene>
<dbReference type="KEGG" id="bnn:FOA43_001792"/>